<dbReference type="InterPro" id="IPR002347">
    <property type="entry name" value="SDR_fam"/>
</dbReference>
<dbReference type="Pfam" id="PF00106">
    <property type="entry name" value="adh_short"/>
    <property type="match status" value="1"/>
</dbReference>
<proteinExistence type="inferred from homology"/>
<dbReference type="Gene3D" id="3.40.50.720">
    <property type="entry name" value="NAD(P)-binding Rossmann-like Domain"/>
    <property type="match status" value="1"/>
</dbReference>
<dbReference type="InterPro" id="IPR036291">
    <property type="entry name" value="NAD(P)-bd_dom_sf"/>
</dbReference>
<evidence type="ECO:0000313" key="4">
    <source>
        <dbReference type="Proteomes" id="UP001296104"/>
    </source>
</evidence>
<name>A0AAI9EE68_9PEZI</name>
<gene>
    <name evidence="3" type="ORF">LECACI_7A008032</name>
</gene>
<dbReference type="GO" id="GO:0016491">
    <property type="term" value="F:oxidoreductase activity"/>
    <property type="evidence" value="ECO:0007669"/>
    <property type="project" value="UniProtKB-KW"/>
</dbReference>
<keyword evidence="4" id="KW-1185">Reference proteome</keyword>
<dbReference type="PANTHER" id="PTHR24320">
    <property type="entry name" value="RETINOL DEHYDROGENASE"/>
    <property type="match status" value="1"/>
</dbReference>
<comment type="caution">
    <text evidence="3">The sequence shown here is derived from an EMBL/GenBank/DDBJ whole genome shotgun (WGS) entry which is preliminary data.</text>
</comment>
<comment type="similarity">
    <text evidence="1">Belongs to the short-chain dehydrogenases/reductases (SDR) family.</text>
</comment>
<evidence type="ECO:0000256" key="2">
    <source>
        <dbReference type="ARBA" id="ARBA00023002"/>
    </source>
</evidence>
<dbReference type="AlphaFoldDB" id="A0AAI9EE68"/>
<sequence>MFSIFNPPSATPPPQPPSKVLRILITGSHEGIGLQTARRLITSGHSVTLHAPDETRASALHAACPGAEEILIADLRNLSEMKKLAGEANEKGAYDAVLHDAGINFSSETTSEGVSDVFAVNTLAPYVLTCLMEKPRGRMLYMARESQYSSAGGEAEHSDSSGKLHASMLAPALARRFPDVQVVGVDPQWVWREMGSSFAFDSLRRPVRMLAEWAVEEGKWGRVKGGNFFATEEKGRVGAENEREEKEEVEKQEALLRICREVSGVAVPGE</sequence>
<dbReference type="SUPFAM" id="SSF51735">
    <property type="entry name" value="NAD(P)-binding Rossmann-fold domains"/>
    <property type="match status" value="1"/>
</dbReference>
<reference evidence="3" key="1">
    <citation type="submission" date="2023-11" db="EMBL/GenBank/DDBJ databases">
        <authorList>
            <person name="Alioto T."/>
            <person name="Alioto T."/>
            <person name="Gomez Garrido J."/>
        </authorList>
    </citation>
    <scope>NUCLEOTIDE SEQUENCE</scope>
</reference>
<dbReference type="Proteomes" id="UP001296104">
    <property type="component" value="Unassembled WGS sequence"/>
</dbReference>
<dbReference type="EMBL" id="CAVMBE010000073">
    <property type="protein sequence ID" value="CAK4032874.1"/>
    <property type="molecule type" value="Genomic_DNA"/>
</dbReference>
<protein>
    <submittedName>
        <fullName evidence="3">Short chain dehydrogenase</fullName>
    </submittedName>
</protein>
<organism evidence="3 4">
    <name type="scientific">Lecanosticta acicola</name>
    <dbReference type="NCBI Taxonomy" id="111012"/>
    <lineage>
        <taxon>Eukaryota</taxon>
        <taxon>Fungi</taxon>
        <taxon>Dikarya</taxon>
        <taxon>Ascomycota</taxon>
        <taxon>Pezizomycotina</taxon>
        <taxon>Dothideomycetes</taxon>
        <taxon>Dothideomycetidae</taxon>
        <taxon>Mycosphaerellales</taxon>
        <taxon>Mycosphaerellaceae</taxon>
        <taxon>Lecanosticta</taxon>
    </lineage>
</organism>
<dbReference type="PANTHER" id="PTHR24320:SF274">
    <property type="entry name" value="CHAIN DEHYDROGENASE, PUTATIVE (AFU_ORTHOLOGUE AFUA_4G00440)-RELATED"/>
    <property type="match status" value="1"/>
</dbReference>
<evidence type="ECO:0000313" key="3">
    <source>
        <dbReference type="EMBL" id="CAK4032874.1"/>
    </source>
</evidence>
<keyword evidence="2" id="KW-0560">Oxidoreductase</keyword>
<accession>A0AAI9EE68</accession>
<dbReference type="PRINTS" id="PR00081">
    <property type="entry name" value="GDHRDH"/>
</dbReference>
<evidence type="ECO:0000256" key="1">
    <source>
        <dbReference type="ARBA" id="ARBA00006484"/>
    </source>
</evidence>